<dbReference type="InterPro" id="IPR013154">
    <property type="entry name" value="ADH-like_N"/>
</dbReference>
<dbReference type="Gene3D" id="3.90.180.10">
    <property type="entry name" value="Medium-chain alcohol dehydrogenases, catalytic domain"/>
    <property type="match status" value="1"/>
</dbReference>
<evidence type="ECO:0000256" key="3">
    <source>
        <dbReference type="ARBA" id="ARBA00023002"/>
    </source>
</evidence>
<dbReference type="PANTHER" id="PTHR43401">
    <property type="entry name" value="L-THREONINE 3-DEHYDROGENASE"/>
    <property type="match status" value="1"/>
</dbReference>
<dbReference type="EC" id="1.1.1.103" evidence="6"/>
<keyword evidence="2 4" id="KW-0862">Zinc</keyword>
<evidence type="ECO:0000256" key="1">
    <source>
        <dbReference type="ARBA" id="ARBA00022723"/>
    </source>
</evidence>
<name>A0ABY6HRN9_9ARCH</name>
<keyword evidence="3 6" id="KW-0560">Oxidoreductase</keyword>
<dbReference type="SUPFAM" id="SSF50129">
    <property type="entry name" value="GroES-like"/>
    <property type="match status" value="1"/>
</dbReference>
<dbReference type="InterPro" id="IPR013149">
    <property type="entry name" value="ADH-like_C"/>
</dbReference>
<feature type="domain" description="Enoyl reductase (ER)" evidence="5">
    <location>
        <begin position="8"/>
        <end position="333"/>
    </location>
</feature>
<protein>
    <submittedName>
        <fullName evidence="6">L-threonine 3-dehydrogenase</fullName>
        <ecNumber evidence="6">1.1.1.103</ecNumber>
    </submittedName>
</protein>
<dbReference type="InterPro" id="IPR011032">
    <property type="entry name" value="GroES-like_sf"/>
</dbReference>
<evidence type="ECO:0000313" key="7">
    <source>
        <dbReference type="Proteomes" id="UP001208689"/>
    </source>
</evidence>
<dbReference type="InterPro" id="IPR002328">
    <property type="entry name" value="ADH_Zn_CS"/>
</dbReference>
<comment type="similarity">
    <text evidence="4">Belongs to the zinc-containing alcohol dehydrogenase family.</text>
</comment>
<sequence>MKAAIFNGTNLEIKEINPPIISASQVLIKVMVAGVCGTDRAIISGDLPVPKIPLIPGHEIVGIVQDLGSNVDPIWQGKRVTCEINSNIDNNCYFCENQNYTQCISRKALGIDIDGGFAQYIAVESYLLHEIPSVLSFEDASFIEPLAAAYQTFEKMPIEEKDRNIVIFGLGKLGLLIIQIALQKKLKVIAVDGSEKKLTLVKSYGEVHTLNRHKIQNLSSEIKKLTGGIGADICVDTSGNPSVLNDIIASCRTCGKIHIKSTHGLQTPVNITDLVVREIQIYTSRCGPFPMAIQGLQSGEIKVNSMISKIYPLEQIQTALDAYNNPDIIKTLIKME</sequence>
<gene>
    <name evidence="6" type="ORF">NEF87_001419</name>
</gene>
<dbReference type="SUPFAM" id="SSF51735">
    <property type="entry name" value="NAD(P)-binding Rossmann-fold domains"/>
    <property type="match status" value="1"/>
</dbReference>
<dbReference type="InterPro" id="IPR050129">
    <property type="entry name" value="Zn_alcohol_dh"/>
</dbReference>
<dbReference type="PANTHER" id="PTHR43401:SF2">
    <property type="entry name" value="L-THREONINE 3-DEHYDROGENASE"/>
    <property type="match status" value="1"/>
</dbReference>
<dbReference type="Pfam" id="PF00107">
    <property type="entry name" value="ADH_zinc_N"/>
    <property type="match status" value="1"/>
</dbReference>
<dbReference type="EMBL" id="CP104013">
    <property type="protein sequence ID" value="UYP45134.1"/>
    <property type="molecule type" value="Genomic_DNA"/>
</dbReference>
<dbReference type="PROSITE" id="PS00059">
    <property type="entry name" value="ADH_ZINC"/>
    <property type="match status" value="1"/>
</dbReference>
<evidence type="ECO:0000259" key="5">
    <source>
        <dbReference type="SMART" id="SM00829"/>
    </source>
</evidence>
<comment type="cofactor">
    <cofactor evidence="4">
        <name>Zn(2+)</name>
        <dbReference type="ChEBI" id="CHEBI:29105"/>
    </cofactor>
</comment>
<dbReference type="SMART" id="SM00829">
    <property type="entry name" value="PKS_ER"/>
    <property type="match status" value="1"/>
</dbReference>
<evidence type="ECO:0000256" key="4">
    <source>
        <dbReference type="RuleBase" id="RU361277"/>
    </source>
</evidence>
<dbReference type="Gene3D" id="3.40.50.720">
    <property type="entry name" value="NAD(P)-binding Rossmann-like Domain"/>
    <property type="match status" value="1"/>
</dbReference>
<keyword evidence="1 4" id="KW-0479">Metal-binding</keyword>
<dbReference type="Proteomes" id="UP001208689">
    <property type="component" value="Chromosome"/>
</dbReference>
<organism evidence="6 7">
    <name type="scientific">Candidatus Lokiarchaeum ossiferum</name>
    <dbReference type="NCBI Taxonomy" id="2951803"/>
    <lineage>
        <taxon>Archaea</taxon>
        <taxon>Promethearchaeati</taxon>
        <taxon>Promethearchaeota</taxon>
        <taxon>Promethearchaeia</taxon>
        <taxon>Promethearchaeales</taxon>
        <taxon>Promethearchaeaceae</taxon>
        <taxon>Candidatus Lokiarchaeum</taxon>
    </lineage>
</organism>
<accession>A0ABY6HRN9</accession>
<reference evidence="6" key="1">
    <citation type="submission" date="2022-09" db="EMBL/GenBank/DDBJ databases">
        <title>Actin cytoskeleton and complex cell architecture in an #Asgard archaeon.</title>
        <authorList>
            <person name="Ponce Toledo R.I."/>
            <person name="Schleper C."/>
            <person name="Rodrigues Oliveira T."/>
            <person name="Wollweber F."/>
            <person name="Xu J."/>
            <person name="Rittmann S."/>
            <person name="Klingl A."/>
            <person name="Pilhofer M."/>
        </authorList>
    </citation>
    <scope>NUCLEOTIDE SEQUENCE</scope>
    <source>
        <strain evidence="6">B-35</strain>
    </source>
</reference>
<evidence type="ECO:0000313" key="6">
    <source>
        <dbReference type="EMBL" id="UYP45134.1"/>
    </source>
</evidence>
<dbReference type="InterPro" id="IPR020843">
    <property type="entry name" value="ER"/>
</dbReference>
<evidence type="ECO:0000256" key="2">
    <source>
        <dbReference type="ARBA" id="ARBA00022833"/>
    </source>
</evidence>
<dbReference type="GO" id="GO:0008743">
    <property type="term" value="F:L-threonine 3-dehydrogenase activity"/>
    <property type="evidence" value="ECO:0007669"/>
    <property type="project" value="UniProtKB-EC"/>
</dbReference>
<keyword evidence="7" id="KW-1185">Reference proteome</keyword>
<dbReference type="InterPro" id="IPR036291">
    <property type="entry name" value="NAD(P)-bd_dom_sf"/>
</dbReference>
<proteinExistence type="inferred from homology"/>
<dbReference type="Pfam" id="PF08240">
    <property type="entry name" value="ADH_N"/>
    <property type="match status" value="1"/>
</dbReference>